<dbReference type="OrthoDB" id="5915502at2759"/>
<dbReference type="EMBL" id="CAIIXF020000009">
    <property type="protein sequence ID" value="CAH1793915.1"/>
    <property type="molecule type" value="Genomic_DNA"/>
</dbReference>
<dbReference type="AlphaFoldDB" id="A0A8S4PJE3"/>
<protein>
    <submittedName>
        <fullName evidence="2">Uncharacterized protein</fullName>
    </submittedName>
</protein>
<sequence>VIFKMAAPMFKKYFQNLGDLSLENVCFRYIPLAGGASCLAFSVNILNSADFNRVFGDNNLVAANSLWLNSHLGVGLYLYSRKHIKRAPLPKRILFSVFGSAMFNFAVVLMWASAKQVVLPDKPAIKTLFGLVSGATMLAIGREYLKYVDCQAGNMLNEE</sequence>
<keyword evidence="3" id="KW-1185">Reference proteome</keyword>
<organism evidence="2 3">
    <name type="scientific">Owenia fusiformis</name>
    <name type="common">Polychaete worm</name>
    <dbReference type="NCBI Taxonomy" id="6347"/>
    <lineage>
        <taxon>Eukaryota</taxon>
        <taxon>Metazoa</taxon>
        <taxon>Spiralia</taxon>
        <taxon>Lophotrochozoa</taxon>
        <taxon>Annelida</taxon>
        <taxon>Polychaeta</taxon>
        <taxon>Sedentaria</taxon>
        <taxon>Canalipalpata</taxon>
        <taxon>Sabellida</taxon>
        <taxon>Oweniida</taxon>
        <taxon>Oweniidae</taxon>
        <taxon>Owenia</taxon>
    </lineage>
</organism>
<feature type="transmembrane region" description="Helical" evidence="1">
    <location>
        <begin position="60"/>
        <end position="80"/>
    </location>
</feature>
<keyword evidence="1" id="KW-1133">Transmembrane helix</keyword>
<dbReference type="Proteomes" id="UP000749559">
    <property type="component" value="Unassembled WGS sequence"/>
</dbReference>
<evidence type="ECO:0000313" key="2">
    <source>
        <dbReference type="EMBL" id="CAH1793915.1"/>
    </source>
</evidence>
<keyword evidence="1" id="KW-0812">Transmembrane</keyword>
<dbReference type="PANTHER" id="PTHR38640">
    <property type="entry name" value="GEO09659P1"/>
    <property type="match status" value="1"/>
</dbReference>
<feature type="transmembrane region" description="Helical" evidence="1">
    <location>
        <begin position="124"/>
        <end position="145"/>
    </location>
</feature>
<dbReference type="PANTHER" id="PTHR38640:SF1">
    <property type="entry name" value="GEO09659P1"/>
    <property type="match status" value="1"/>
</dbReference>
<proteinExistence type="predicted"/>
<evidence type="ECO:0000256" key="1">
    <source>
        <dbReference type="SAM" id="Phobius"/>
    </source>
</evidence>
<reference evidence="2" key="1">
    <citation type="submission" date="2022-03" db="EMBL/GenBank/DDBJ databases">
        <authorList>
            <person name="Martin C."/>
        </authorList>
    </citation>
    <scope>NUCLEOTIDE SEQUENCE</scope>
</reference>
<gene>
    <name evidence="2" type="ORF">OFUS_LOCUS18701</name>
</gene>
<keyword evidence="1" id="KW-0472">Membrane</keyword>
<feature type="non-terminal residue" evidence="2">
    <location>
        <position position="159"/>
    </location>
</feature>
<evidence type="ECO:0000313" key="3">
    <source>
        <dbReference type="Proteomes" id="UP000749559"/>
    </source>
</evidence>
<accession>A0A8S4PJE3</accession>
<feature type="transmembrane region" description="Helical" evidence="1">
    <location>
        <begin position="92"/>
        <end position="112"/>
    </location>
</feature>
<name>A0A8S4PJE3_OWEFU</name>
<comment type="caution">
    <text evidence="2">The sequence shown here is derived from an EMBL/GenBank/DDBJ whole genome shotgun (WGS) entry which is preliminary data.</text>
</comment>